<gene>
    <name evidence="3" type="ORF">Adt_27890</name>
</gene>
<name>A0ABD1RX43_9LAMI</name>
<keyword evidence="4" id="KW-1185">Reference proteome</keyword>
<feature type="compositionally biased region" description="Basic and acidic residues" evidence="1">
    <location>
        <begin position="76"/>
        <end position="88"/>
    </location>
</feature>
<keyword evidence="2" id="KW-0812">Transmembrane</keyword>
<evidence type="ECO:0000313" key="4">
    <source>
        <dbReference type="Proteomes" id="UP001604336"/>
    </source>
</evidence>
<dbReference type="EMBL" id="JBFOLK010000008">
    <property type="protein sequence ID" value="KAL2492262.1"/>
    <property type="molecule type" value="Genomic_DNA"/>
</dbReference>
<feature type="transmembrane region" description="Helical" evidence="2">
    <location>
        <begin position="100"/>
        <end position="122"/>
    </location>
</feature>
<accession>A0ABD1RX43</accession>
<feature type="region of interest" description="Disordered" evidence="1">
    <location>
        <begin position="74"/>
        <end position="93"/>
    </location>
</feature>
<keyword evidence="2" id="KW-1133">Transmembrane helix</keyword>
<proteinExistence type="predicted"/>
<keyword evidence="2" id="KW-0472">Membrane</keyword>
<evidence type="ECO:0000313" key="3">
    <source>
        <dbReference type="EMBL" id="KAL2492262.1"/>
    </source>
</evidence>
<sequence length="123" mass="14349">MKEQKECKWFLKVRTRTKKNTSFFFPFSAQIFSNSSSKEKPFFSERGLEKIRLNSGGEMENGRRPRIELQRMAVRQRSERTRGREPVNQRRTGLKNGLGISHLGFTCSWAGLLGAGELYWIFN</sequence>
<organism evidence="3 4">
    <name type="scientific">Abeliophyllum distichum</name>
    <dbReference type="NCBI Taxonomy" id="126358"/>
    <lineage>
        <taxon>Eukaryota</taxon>
        <taxon>Viridiplantae</taxon>
        <taxon>Streptophyta</taxon>
        <taxon>Embryophyta</taxon>
        <taxon>Tracheophyta</taxon>
        <taxon>Spermatophyta</taxon>
        <taxon>Magnoliopsida</taxon>
        <taxon>eudicotyledons</taxon>
        <taxon>Gunneridae</taxon>
        <taxon>Pentapetalae</taxon>
        <taxon>asterids</taxon>
        <taxon>lamiids</taxon>
        <taxon>Lamiales</taxon>
        <taxon>Oleaceae</taxon>
        <taxon>Forsythieae</taxon>
        <taxon>Abeliophyllum</taxon>
    </lineage>
</organism>
<dbReference type="Proteomes" id="UP001604336">
    <property type="component" value="Unassembled WGS sequence"/>
</dbReference>
<protein>
    <submittedName>
        <fullName evidence="3">Uncharacterized protein</fullName>
    </submittedName>
</protein>
<dbReference type="AlphaFoldDB" id="A0ABD1RX43"/>
<reference evidence="4" key="1">
    <citation type="submission" date="2024-07" db="EMBL/GenBank/DDBJ databases">
        <title>Two chromosome-level genome assemblies of Korean endemic species Abeliophyllum distichum and Forsythia ovata (Oleaceae).</title>
        <authorList>
            <person name="Jang H."/>
        </authorList>
    </citation>
    <scope>NUCLEOTIDE SEQUENCE [LARGE SCALE GENOMIC DNA]</scope>
</reference>
<evidence type="ECO:0000256" key="2">
    <source>
        <dbReference type="SAM" id="Phobius"/>
    </source>
</evidence>
<comment type="caution">
    <text evidence="3">The sequence shown here is derived from an EMBL/GenBank/DDBJ whole genome shotgun (WGS) entry which is preliminary data.</text>
</comment>
<evidence type="ECO:0000256" key="1">
    <source>
        <dbReference type="SAM" id="MobiDB-lite"/>
    </source>
</evidence>